<evidence type="ECO:0000313" key="4">
    <source>
        <dbReference type="Proteomes" id="UP001488838"/>
    </source>
</evidence>
<feature type="transmembrane region" description="Helical" evidence="1">
    <location>
        <begin position="62"/>
        <end position="83"/>
    </location>
</feature>
<sequence length="119" mass="13417">MAWCFVNLLFSDCILQWYNYGGFPAFQEQSHKEQSICPEKSRNHRHAAQLGGTHAGTKTTHLSFFLFFFLLFLFLILFILLGAEGAIRQAVDSDDLLVGVLEDEVLALLQLHADVNDTA</sequence>
<comment type="caution">
    <text evidence="3">The sequence shown here is derived from an EMBL/GenBank/DDBJ whole genome shotgun (WGS) entry which is preliminary data.</text>
</comment>
<dbReference type="Proteomes" id="UP001488838">
    <property type="component" value="Unassembled WGS sequence"/>
</dbReference>
<gene>
    <name evidence="3" type="ORF">U0070_013240</name>
</gene>
<evidence type="ECO:0000313" key="3">
    <source>
        <dbReference type="EMBL" id="KAK7809054.1"/>
    </source>
</evidence>
<reference evidence="3 4" key="1">
    <citation type="journal article" date="2023" name="bioRxiv">
        <title>Conserved and derived expression patterns and positive selection on dental genes reveal complex evolutionary context of ever-growing rodent molars.</title>
        <authorList>
            <person name="Calamari Z.T."/>
            <person name="Song A."/>
            <person name="Cohen E."/>
            <person name="Akter M."/>
            <person name="Roy R.D."/>
            <person name="Hallikas O."/>
            <person name="Christensen M.M."/>
            <person name="Li P."/>
            <person name="Marangoni P."/>
            <person name="Jernvall J."/>
            <person name="Klein O.D."/>
        </authorList>
    </citation>
    <scope>NUCLEOTIDE SEQUENCE [LARGE SCALE GENOMIC DNA]</scope>
    <source>
        <strain evidence="3">V071</strain>
    </source>
</reference>
<feature type="chain" id="PRO_5043710060" evidence="2">
    <location>
        <begin position="17"/>
        <end position="119"/>
    </location>
</feature>
<accession>A0AAW0I4G6</accession>
<evidence type="ECO:0000256" key="2">
    <source>
        <dbReference type="SAM" id="SignalP"/>
    </source>
</evidence>
<keyword evidence="1" id="KW-0812">Transmembrane</keyword>
<protein>
    <submittedName>
        <fullName evidence="3">Uncharacterized protein</fullName>
    </submittedName>
</protein>
<keyword evidence="4" id="KW-1185">Reference proteome</keyword>
<dbReference type="AlphaFoldDB" id="A0AAW0I4G6"/>
<keyword evidence="2" id="KW-0732">Signal</keyword>
<dbReference type="EMBL" id="JBBHLL010000223">
    <property type="protein sequence ID" value="KAK7809054.1"/>
    <property type="molecule type" value="Genomic_DNA"/>
</dbReference>
<feature type="signal peptide" evidence="2">
    <location>
        <begin position="1"/>
        <end position="16"/>
    </location>
</feature>
<keyword evidence="1" id="KW-1133">Transmembrane helix</keyword>
<name>A0AAW0I4G6_MYOGA</name>
<keyword evidence="1" id="KW-0472">Membrane</keyword>
<proteinExistence type="predicted"/>
<organism evidence="3 4">
    <name type="scientific">Myodes glareolus</name>
    <name type="common">Bank vole</name>
    <name type="synonym">Clethrionomys glareolus</name>
    <dbReference type="NCBI Taxonomy" id="447135"/>
    <lineage>
        <taxon>Eukaryota</taxon>
        <taxon>Metazoa</taxon>
        <taxon>Chordata</taxon>
        <taxon>Craniata</taxon>
        <taxon>Vertebrata</taxon>
        <taxon>Euteleostomi</taxon>
        <taxon>Mammalia</taxon>
        <taxon>Eutheria</taxon>
        <taxon>Euarchontoglires</taxon>
        <taxon>Glires</taxon>
        <taxon>Rodentia</taxon>
        <taxon>Myomorpha</taxon>
        <taxon>Muroidea</taxon>
        <taxon>Cricetidae</taxon>
        <taxon>Arvicolinae</taxon>
        <taxon>Myodes</taxon>
    </lineage>
</organism>
<evidence type="ECO:0000256" key="1">
    <source>
        <dbReference type="SAM" id="Phobius"/>
    </source>
</evidence>